<dbReference type="Gene3D" id="2.30.29.30">
    <property type="entry name" value="Pleckstrin-homology domain (PH domain)/Phosphotyrosine-binding domain (PTB)"/>
    <property type="match status" value="1"/>
</dbReference>
<dbReference type="InterPro" id="IPR001849">
    <property type="entry name" value="PH_domain"/>
</dbReference>
<dbReference type="CDD" id="cd00821">
    <property type="entry name" value="PH"/>
    <property type="match status" value="1"/>
</dbReference>
<gene>
    <name evidence="2" type="ORF">PMEA_00020686</name>
</gene>
<name>A0AAU9XCS4_9CNID</name>
<keyword evidence="3" id="KW-1185">Reference proteome</keyword>
<proteinExistence type="predicted"/>
<dbReference type="Pfam" id="PF00169">
    <property type="entry name" value="PH"/>
    <property type="match status" value="1"/>
</dbReference>
<evidence type="ECO:0000313" key="2">
    <source>
        <dbReference type="EMBL" id="CAH3143705.1"/>
    </source>
</evidence>
<dbReference type="PROSITE" id="PS50003">
    <property type="entry name" value="PH_DOMAIN"/>
    <property type="match status" value="1"/>
</dbReference>
<dbReference type="EMBL" id="CALNXJ010000038">
    <property type="protein sequence ID" value="CAH3143705.1"/>
    <property type="molecule type" value="Genomic_DNA"/>
</dbReference>
<organism evidence="2 3">
    <name type="scientific">Pocillopora meandrina</name>
    <dbReference type="NCBI Taxonomy" id="46732"/>
    <lineage>
        <taxon>Eukaryota</taxon>
        <taxon>Metazoa</taxon>
        <taxon>Cnidaria</taxon>
        <taxon>Anthozoa</taxon>
        <taxon>Hexacorallia</taxon>
        <taxon>Scleractinia</taxon>
        <taxon>Astrocoeniina</taxon>
        <taxon>Pocilloporidae</taxon>
        <taxon>Pocillopora</taxon>
    </lineage>
</organism>
<comment type="caution">
    <text evidence="2">The sequence shown here is derived from an EMBL/GenBank/DDBJ whole genome shotgun (WGS) entry which is preliminary data.</text>
</comment>
<evidence type="ECO:0000313" key="3">
    <source>
        <dbReference type="Proteomes" id="UP001159428"/>
    </source>
</evidence>
<sequence>MEKLYKARSETYLWRVKPKFWKEPLPKQKKKLTKGKSFLPHSPPSYRFINNNFSSLVSSEEGDFCQLKDCAMFRRRPSWHRRRFVLLEDKLYCYEKREEVLVFFEITMMSNVTSLTVQNSICIKISQVDGSTRMLRFSSTEVRNAWLTALLTAKAVNLLKYQ</sequence>
<evidence type="ECO:0000259" key="1">
    <source>
        <dbReference type="PROSITE" id="PS50003"/>
    </source>
</evidence>
<reference evidence="2 3" key="1">
    <citation type="submission" date="2022-05" db="EMBL/GenBank/DDBJ databases">
        <authorList>
            <consortium name="Genoscope - CEA"/>
            <person name="William W."/>
        </authorList>
    </citation>
    <scope>NUCLEOTIDE SEQUENCE [LARGE SCALE GENOMIC DNA]</scope>
</reference>
<dbReference type="SMART" id="SM00233">
    <property type="entry name" value="PH"/>
    <property type="match status" value="1"/>
</dbReference>
<dbReference type="SUPFAM" id="SSF50729">
    <property type="entry name" value="PH domain-like"/>
    <property type="match status" value="1"/>
</dbReference>
<accession>A0AAU9XCS4</accession>
<protein>
    <recommendedName>
        <fullName evidence="1">PH domain-containing protein</fullName>
    </recommendedName>
</protein>
<dbReference type="AlphaFoldDB" id="A0AAU9XCS4"/>
<feature type="domain" description="PH" evidence="1">
    <location>
        <begin position="57"/>
        <end position="155"/>
    </location>
</feature>
<dbReference type="Proteomes" id="UP001159428">
    <property type="component" value="Unassembled WGS sequence"/>
</dbReference>
<dbReference type="InterPro" id="IPR011993">
    <property type="entry name" value="PH-like_dom_sf"/>
</dbReference>